<protein>
    <recommendedName>
        <fullName evidence="8">START domain-containing protein</fullName>
    </recommendedName>
</protein>
<sequence length="591" mass="62670">MRELAKKSPRCPGCGAAAASTEEQQLRLENAMLRAKIERLLGNLGNPAADKLAAPASPSRSARAIRPISSGSGSVADGCGGVVGLSGHDRTRILELAGRALRELTTMCSSGEPLWVRSVETGRDVLNYDEHVRLFQCGDDPAGDQRAGWSVEVSRETGVVYLDKTQLVNAFMDVNQWMELFPTMISKAVTLSVIRAGENDDKDGVVQLMFAEVQTLTPLIPTREVHFLRHCKKLTADKWAVVDVSLDDVEPDAQTSSTACKCLKKPSGCVIEEQTNGCKVTWVEHATCRNAAVPSVYRLAAASGLAFGARRWVAALRLQCERMVFSMATNIPTRDSTGVATLAGRRSVLKLAHRMASSLCRVIGGSRDLAWSGLASNRGGGGAGHGVRVTSRRNVGNPGEPQGLIACAVLSAWLPVNPAALFDFLRDESRRHEWDVMLPPGRPVRSCVSVAKGKDRGNCVKAYAATSPAGDQDGEWILQDSSTSPCESTVAYAAVDAAALRPVIDGHDSSGVAVLPCGFAVMPDGLESRPAVFTSCRKEEDRAAAEAGGALVTVAFQALASPSPPDAAETVAGLAACALGNIKRALRCEGR</sequence>
<dbReference type="PANTHER" id="PTHR45654">
    <property type="entry name" value="HOMEOBOX-LEUCINE ZIPPER PROTEIN MERISTEM L1"/>
    <property type="match status" value="1"/>
</dbReference>
<dbReference type="OrthoDB" id="6159439at2759"/>
<dbReference type="EMBL" id="CM009753">
    <property type="protein sequence ID" value="PUZ54675.1"/>
    <property type="molecule type" value="Genomic_DNA"/>
</dbReference>
<feature type="compositionally biased region" description="Low complexity" evidence="7">
    <location>
        <begin position="53"/>
        <end position="67"/>
    </location>
</feature>
<dbReference type="Proteomes" id="UP000244336">
    <property type="component" value="Chromosome 5"/>
</dbReference>
<evidence type="ECO:0000313" key="9">
    <source>
        <dbReference type="EMBL" id="PUZ54675.1"/>
    </source>
</evidence>
<dbReference type="Gramene" id="PUZ54675">
    <property type="protein sequence ID" value="PUZ54675"/>
    <property type="gene ID" value="GQ55_5G150800"/>
</dbReference>
<dbReference type="GO" id="GO:0005634">
    <property type="term" value="C:nucleus"/>
    <property type="evidence" value="ECO:0007669"/>
    <property type="project" value="UniProtKB-SubCell"/>
</dbReference>
<accession>A0A2T7DGI6</accession>
<evidence type="ECO:0000256" key="3">
    <source>
        <dbReference type="ARBA" id="ARBA00023125"/>
    </source>
</evidence>
<dbReference type="SMART" id="SM00234">
    <property type="entry name" value="START"/>
    <property type="match status" value="1"/>
</dbReference>
<proteinExistence type="predicted"/>
<dbReference type="SUPFAM" id="SSF55961">
    <property type="entry name" value="Bet v1-like"/>
    <property type="match status" value="2"/>
</dbReference>
<dbReference type="PROSITE" id="PS50848">
    <property type="entry name" value="START"/>
    <property type="match status" value="1"/>
</dbReference>
<dbReference type="InterPro" id="IPR002913">
    <property type="entry name" value="START_lipid-bd_dom"/>
</dbReference>
<dbReference type="GO" id="GO:0008289">
    <property type="term" value="F:lipid binding"/>
    <property type="evidence" value="ECO:0007669"/>
    <property type="project" value="InterPro"/>
</dbReference>
<evidence type="ECO:0000313" key="10">
    <source>
        <dbReference type="Proteomes" id="UP000244336"/>
    </source>
</evidence>
<reference evidence="9 10" key="1">
    <citation type="submission" date="2018-04" db="EMBL/GenBank/DDBJ databases">
        <title>WGS assembly of Panicum hallii var. hallii HAL2.</title>
        <authorList>
            <person name="Lovell J."/>
            <person name="Jenkins J."/>
            <person name="Lowry D."/>
            <person name="Mamidi S."/>
            <person name="Sreedasyam A."/>
            <person name="Weng X."/>
            <person name="Barry K."/>
            <person name="Bonette J."/>
            <person name="Campitelli B."/>
            <person name="Daum C."/>
            <person name="Gordon S."/>
            <person name="Gould B."/>
            <person name="Lipzen A."/>
            <person name="MacQueen A."/>
            <person name="Palacio-Mejia J."/>
            <person name="Plott C."/>
            <person name="Shakirov E."/>
            <person name="Shu S."/>
            <person name="Yoshinaga Y."/>
            <person name="Zane M."/>
            <person name="Rokhsar D."/>
            <person name="Grimwood J."/>
            <person name="Schmutz J."/>
            <person name="Juenger T."/>
        </authorList>
    </citation>
    <scope>NUCLEOTIDE SEQUENCE [LARGE SCALE GENOMIC DNA]</scope>
    <source>
        <strain evidence="10">cv. HAL2</strain>
    </source>
</reference>
<gene>
    <name evidence="9" type="ORF">GQ55_5G150800</name>
</gene>
<dbReference type="AlphaFoldDB" id="A0A2T7DGI6"/>
<dbReference type="Gene3D" id="3.30.530.20">
    <property type="match status" value="1"/>
</dbReference>
<evidence type="ECO:0000256" key="7">
    <source>
        <dbReference type="SAM" id="MobiDB-lite"/>
    </source>
</evidence>
<dbReference type="InterPro" id="IPR057993">
    <property type="entry name" value="HD-Zip_IV_C"/>
</dbReference>
<keyword evidence="3" id="KW-0238">DNA-binding</keyword>
<keyword evidence="4" id="KW-0371">Homeobox</keyword>
<keyword evidence="5" id="KW-0804">Transcription</keyword>
<evidence type="ECO:0000259" key="8">
    <source>
        <dbReference type="PROSITE" id="PS50848"/>
    </source>
</evidence>
<evidence type="ECO:0000256" key="1">
    <source>
        <dbReference type="ARBA" id="ARBA00004123"/>
    </source>
</evidence>
<feature type="domain" description="START" evidence="8">
    <location>
        <begin position="86"/>
        <end position="325"/>
    </location>
</feature>
<keyword evidence="6" id="KW-0539">Nucleus</keyword>
<evidence type="ECO:0000256" key="6">
    <source>
        <dbReference type="ARBA" id="ARBA00023242"/>
    </source>
</evidence>
<keyword evidence="2" id="KW-0805">Transcription regulation</keyword>
<dbReference type="InterPro" id="IPR042160">
    <property type="entry name" value="HD-Zip_IV"/>
</dbReference>
<keyword evidence="10" id="KW-1185">Reference proteome</keyword>
<comment type="subcellular location">
    <subcellularLocation>
        <location evidence="1">Nucleus</location>
    </subcellularLocation>
</comment>
<feature type="region of interest" description="Disordered" evidence="7">
    <location>
        <begin position="48"/>
        <end position="67"/>
    </location>
</feature>
<dbReference type="InterPro" id="IPR023393">
    <property type="entry name" value="START-like_dom_sf"/>
</dbReference>
<dbReference type="Pfam" id="PF01852">
    <property type="entry name" value="START"/>
    <property type="match status" value="1"/>
</dbReference>
<organism evidence="9 10">
    <name type="scientific">Panicum hallii var. hallii</name>
    <dbReference type="NCBI Taxonomy" id="1504633"/>
    <lineage>
        <taxon>Eukaryota</taxon>
        <taxon>Viridiplantae</taxon>
        <taxon>Streptophyta</taxon>
        <taxon>Embryophyta</taxon>
        <taxon>Tracheophyta</taxon>
        <taxon>Spermatophyta</taxon>
        <taxon>Magnoliopsida</taxon>
        <taxon>Liliopsida</taxon>
        <taxon>Poales</taxon>
        <taxon>Poaceae</taxon>
        <taxon>PACMAD clade</taxon>
        <taxon>Panicoideae</taxon>
        <taxon>Panicodae</taxon>
        <taxon>Paniceae</taxon>
        <taxon>Panicinae</taxon>
        <taxon>Panicum</taxon>
        <taxon>Panicum sect. Panicum</taxon>
    </lineage>
</organism>
<dbReference type="GO" id="GO:0003677">
    <property type="term" value="F:DNA binding"/>
    <property type="evidence" value="ECO:0007669"/>
    <property type="project" value="UniProtKB-KW"/>
</dbReference>
<dbReference type="CDD" id="cd08875">
    <property type="entry name" value="START_ArGLABRA2_like"/>
    <property type="match status" value="1"/>
</dbReference>
<name>A0A2T7DGI6_9POAL</name>
<evidence type="ECO:0000256" key="2">
    <source>
        <dbReference type="ARBA" id="ARBA00023015"/>
    </source>
</evidence>
<evidence type="ECO:0000256" key="5">
    <source>
        <dbReference type="ARBA" id="ARBA00023163"/>
    </source>
</evidence>
<dbReference type="Pfam" id="PF25797">
    <property type="entry name" value="PDF2_C"/>
    <property type="match status" value="1"/>
</dbReference>
<dbReference type="PANTHER" id="PTHR45654:SF24">
    <property type="entry name" value="HOMEOBOX-LEUCINE ZIPPER PROTEIN GLABRA 2"/>
    <property type="match status" value="1"/>
</dbReference>
<evidence type="ECO:0000256" key="4">
    <source>
        <dbReference type="ARBA" id="ARBA00023155"/>
    </source>
</evidence>